<dbReference type="InParanoid" id="B7G438"/>
<dbReference type="PANTHER" id="PTHR43189:SF1">
    <property type="entry name" value="ZINC-TYPE ALCOHOL DEHYDROGENASE-LIKE PROTEIN C1198.01"/>
    <property type="match status" value="1"/>
</dbReference>
<evidence type="ECO:0000313" key="5">
    <source>
        <dbReference type="Proteomes" id="UP000000759"/>
    </source>
</evidence>
<dbReference type="InterPro" id="IPR036291">
    <property type="entry name" value="NAD(P)-bd_dom_sf"/>
</dbReference>
<dbReference type="InterPro" id="IPR020843">
    <property type="entry name" value="ER"/>
</dbReference>
<dbReference type="STRING" id="556484.B7G438"/>
<dbReference type="eggNOG" id="KOG1197">
    <property type="taxonomic scope" value="Eukaryota"/>
</dbReference>
<feature type="compositionally biased region" description="Basic and acidic residues" evidence="2">
    <location>
        <begin position="72"/>
        <end position="88"/>
    </location>
</feature>
<dbReference type="KEGG" id="pti:PHATRDRAFT_37808"/>
<dbReference type="Gene3D" id="3.90.180.10">
    <property type="entry name" value="Medium-chain alcohol dehydrogenases, catalytic domain"/>
    <property type="match status" value="1"/>
</dbReference>
<dbReference type="SUPFAM" id="SSF51735">
    <property type="entry name" value="NAD(P)-binding Rossmann-fold domains"/>
    <property type="match status" value="1"/>
</dbReference>
<keyword evidence="5" id="KW-1185">Reference proteome</keyword>
<dbReference type="PANTHER" id="PTHR43189">
    <property type="entry name" value="ZINC-TYPE ALCOHOL DEHYDROGENASE-LIKE PROTEIN C1198.01-RELATED"/>
    <property type="match status" value="1"/>
</dbReference>
<dbReference type="Pfam" id="PF08240">
    <property type="entry name" value="ADH_N"/>
    <property type="match status" value="1"/>
</dbReference>
<dbReference type="SMART" id="SM00829">
    <property type="entry name" value="PKS_ER"/>
    <property type="match status" value="1"/>
</dbReference>
<dbReference type="Gene3D" id="3.40.50.720">
    <property type="entry name" value="NAD(P)-binding Rossmann-like Domain"/>
    <property type="match status" value="1"/>
</dbReference>
<dbReference type="GO" id="GO:0016491">
    <property type="term" value="F:oxidoreductase activity"/>
    <property type="evidence" value="ECO:0007669"/>
    <property type="project" value="UniProtKB-KW"/>
</dbReference>
<sequence length="453" mass="50024">MCNACDLQLDWTVNGEEKDAGTNRTRKTAKPARRRRRQVEATQDNCNSANEDTGSQGKAEVGQVGPMHLRKHTEARTRLPRKNSEKFGTEIKHADIDIDQKSRCQSLRHVQEKVVYHHFGTDAMNLLNVETADIPQPEAPNHVVVKIHASTVSLDDCILRRGFCFDVTSPISLPVTPGMDFVGKVVACGSQVDDFKNGEWVAGLVRTGGNARFISVAQCSLVPVPKMLDSAEAVCMVSTYTAAYQTMRVVADRNTVFSMQGKKVLIVGGMHNVGQALIELCTKAKAEIFATAPDRRHSYIRNMLGATPLPESASEWSTIVDGEMDYVLDGVCEDGLVPALQALKQNGKLACFGHSSILREEMGLFGTPLSARFNRWRGDFVSGGKRIDLWESHQADPELYKIRPHIAKRVMLSDVAAVHARLENGDIRGIVVCQPWKTSRPGAFQKSNLEEEN</sequence>
<dbReference type="InterPro" id="IPR011032">
    <property type="entry name" value="GroES-like_sf"/>
</dbReference>
<dbReference type="RefSeq" id="XP_002181849.1">
    <property type="nucleotide sequence ID" value="XM_002181813.1"/>
</dbReference>
<protein>
    <recommendedName>
        <fullName evidence="3">Enoyl reductase (ER) domain-containing protein</fullName>
    </recommendedName>
</protein>
<organism evidence="4 5">
    <name type="scientific">Phaeodactylum tricornutum (strain CCAP 1055/1)</name>
    <dbReference type="NCBI Taxonomy" id="556484"/>
    <lineage>
        <taxon>Eukaryota</taxon>
        <taxon>Sar</taxon>
        <taxon>Stramenopiles</taxon>
        <taxon>Ochrophyta</taxon>
        <taxon>Bacillariophyta</taxon>
        <taxon>Bacillariophyceae</taxon>
        <taxon>Bacillariophycidae</taxon>
        <taxon>Naviculales</taxon>
        <taxon>Phaeodactylaceae</taxon>
        <taxon>Phaeodactylum</taxon>
    </lineage>
</organism>
<dbReference type="HOGENOM" id="CLU_569219_0_0_1"/>
<reference evidence="5" key="2">
    <citation type="submission" date="2008-08" db="EMBL/GenBank/DDBJ databases">
        <authorList>
            <consortium name="Diatom Consortium"/>
            <person name="Grigoriev I."/>
            <person name="Grimwood J."/>
            <person name="Kuo A."/>
            <person name="Otillar R.P."/>
            <person name="Salamov A."/>
            <person name="Detter J.C."/>
            <person name="Lindquist E."/>
            <person name="Shapiro H."/>
            <person name="Lucas S."/>
            <person name="Glavina del Rio T."/>
            <person name="Pitluck S."/>
            <person name="Rokhsar D."/>
            <person name="Bowler C."/>
        </authorList>
    </citation>
    <scope>GENOME REANNOTATION</scope>
    <source>
        <strain evidence="5">CCAP 1055/1</strain>
    </source>
</reference>
<feature type="region of interest" description="Disordered" evidence="2">
    <location>
        <begin position="18"/>
        <end position="88"/>
    </location>
</feature>
<feature type="compositionally biased region" description="Polar residues" evidence="2">
    <location>
        <begin position="40"/>
        <end position="56"/>
    </location>
</feature>
<dbReference type="CDD" id="cd08273">
    <property type="entry name" value="MDR8"/>
    <property type="match status" value="1"/>
</dbReference>
<dbReference type="GeneID" id="7202629"/>
<evidence type="ECO:0000256" key="1">
    <source>
        <dbReference type="ARBA" id="ARBA00023002"/>
    </source>
</evidence>
<feature type="compositionally biased region" description="Basic residues" evidence="2">
    <location>
        <begin position="24"/>
        <end position="37"/>
    </location>
</feature>
<name>B7G438_PHATC</name>
<dbReference type="EMBL" id="CM000616">
    <property type="protein sequence ID" value="EEC46389.1"/>
    <property type="molecule type" value="Genomic_DNA"/>
</dbReference>
<evidence type="ECO:0000256" key="2">
    <source>
        <dbReference type="SAM" id="MobiDB-lite"/>
    </source>
</evidence>
<dbReference type="Proteomes" id="UP000000759">
    <property type="component" value="Chromosome 14"/>
</dbReference>
<dbReference type="OrthoDB" id="203908at2759"/>
<dbReference type="AlphaFoldDB" id="B7G438"/>
<gene>
    <name evidence="4" type="ORF">PHATRDRAFT_37808</name>
</gene>
<dbReference type="InterPro" id="IPR013154">
    <property type="entry name" value="ADH-like_N"/>
</dbReference>
<proteinExistence type="predicted"/>
<feature type="domain" description="Enoyl reductase (ER)" evidence="3">
    <location>
        <begin position="120"/>
        <end position="432"/>
    </location>
</feature>
<dbReference type="SUPFAM" id="SSF50129">
    <property type="entry name" value="GroES-like"/>
    <property type="match status" value="1"/>
</dbReference>
<evidence type="ECO:0000313" key="4">
    <source>
        <dbReference type="EMBL" id="EEC46389.1"/>
    </source>
</evidence>
<dbReference type="PaxDb" id="2850-Phatr37808"/>
<keyword evidence="1" id="KW-0560">Oxidoreductase</keyword>
<accession>B7G438</accession>
<reference evidence="4 5" key="1">
    <citation type="journal article" date="2008" name="Nature">
        <title>The Phaeodactylum genome reveals the evolutionary history of diatom genomes.</title>
        <authorList>
            <person name="Bowler C."/>
            <person name="Allen A.E."/>
            <person name="Badger J.H."/>
            <person name="Grimwood J."/>
            <person name="Jabbari K."/>
            <person name="Kuo A."/>
            <person name="Maheswari U."/>
            <person name="Martens C."/>
            <person name="Maumus F."/>
            <person name="Otillar R.P."/>
            <person name="Rayko E."/>
            <person name="Salamov A."/>
            <person name="Vandepoele K."/>
            <person name="Beszteri B."/>
            <person name="Gruber A."/>
            <person name="Heijde M."/>
            <person name="Katinka M."/>
            <person name="Mock T."/>
            <person name="Valentin K."/>
            <person name="Verret F."/>
            <person name="Berges J.A."/>
            <person name="Brownlee C."/>
            <person name="Cadoret J.P."/>
            <person name="Chiovitti A."/>
            <person name="Choi C.J."/>
            <person name="Coesel S."/>
            <person name="De Martino A."/>
            <person name="Detter J.C."/>
            <person name="Durkin C."/>
            <person name="Falciatore A."/>
            <person name="Fournet J."/>
            <person name="Haruta M."/>
            <person name="Huysman M.J."/>
            <person name="Jenkins B.D."/>
            <person name="Jiroutova K."/>
            <person name="Jorgensen R.E."/>
            <person name="Joubert Y."/>
            <person name="Kaplan A."/>
            <person name="Kroger N."/>
            <person name="Kroth P.G."/>
            <person name="La Roche J."/>
            <person name="Lindquist E."/>
            <person name="Lommer M."/>
            <person name="Martin-Jezequel V."/>
            <person name="Lopez P.J."/>
            <person name="Lucas S."/>
            <person name="Mangogna M."/>
            <person name="McGinnis K."/>
            <person name="Medlin L.K."/>
            <person name="Montsant A."/>
            <person name="Oudot-Le Secq M.P."/>
            <person name="Napoli C."/>
            <person name="Obornik M."/>
            <person name="Parker M.S."/>
            <person name="Petit J.L."/>
            <person name="Porcel B.M."/>
            <person name="Poulsen N."/>
            <person name="Robison M."/>
            <person name="Rychlewski L."/>
            <person name="Rynearson T.A."/>
            <person name="Schmutz J."/>
            <person name="Shapiro H."/>
            <person name="Siaut M."/>
            <person name="Stanley M."/>
            <person name="Sussman M.R."/>
            <person name="Taylor A.R."/>
            <person name="Vardi A."/>
            <person name="von Dassow P."/>
            <person name="Vyverman W."/>
            <person name="Willis A."/>
            <person name="Wyrwicz L.S."/>
            <person name="Rokhsar D.S."/>
            <person name="Weissenbach J."/>
            <person name="Armbrust E.V."/>
            <person name="Green B.R."/>
            <person name="Van de Peer Y."/>
            <person name="Grigoriev I.V."/>
        </authorList>
    </citation>
    <scope>NUCLEOTIDE SEQUENCE [LARGE SCALE GENOMIC DNA]</scope>
    <source>
        <strain evidence="4 5">CCAP 1055/1</strain>
    </source>
</reference>
<evidence type="ECO:0000259" key="3">
    <source>
        <dbReference type="SMART" id="SM00829"/>
    </source>
</evidence>